<feature type="domain" description="PROP1-like PPR" evidence="4">
    <location>
        <begin position="265"/>
        <end position="354"/>
    </location>
</feature>
<proteinExistence type="predicted"/>
<organism evidence="5">
    <name type="scientific">Vitis vinifera</name>
    <name type="common">Grape</name>
    <dbReference type="NCBI Taxonomy" id="29760"/>
    <lineage>
        <taxon>Eukaryota</taxon>
        <taxon>Viridiplantae</taxon>
        <taxon>Streptophyta</taxon>
        <taxon>Embryophyta</taxon>
        <taxon>Tracheophyta</taxon>
        <taxon>Spermatophyta</taxon>
        <taxon>Magnoliopsida</taxon>
        <taxon>eudicotyledons</taxon>
        <taxon>Gunneridae</taxon>
        <taxon>Pentapetalae</taxon>
        <taxon>rosids</taxon>
        <taxon>Vitales</taxon>
        <taxon>Vitaceae</taxon>
        <taxon>Viteae</taxon>
        <taxon>Vitis</taxon>
    </lineage>
</organism>
<dbReference type="InterPro" id="IPR033443">
    <property type="entry name" value="PROP1-like_PPR_dom"/>
</dbReference>
<dbReference type="EMBL" id="AM454862">
    <property type="protein sequence ID" value="CAN83101.1"/>
    <property type="molecule type" value="Genomic_DNA"/>
</dbReference>
<feature type="chain" id="PRO_5002678280" description="PROP1-like PPR domain-containing protein" evidence="3">
    <location>
        <begin position="20"/>
        <end position="435"/>
    </location>
</feature>
<dbReference type="ExpressionAtlas" id="A5BCV9">
    <property type="expression patterns" value="baseline and differential"/>
</dbReference>
<feature type="signal peptide" evidence="3">
    <location>
        <begin position="1"/>
        <end position="19"/>
    </location>
</feature>
<sequence length="435" mass="48599">MYTCVILALILAAGYATDAFGIQVLCNWFFHGWTGDLELPQVRQQGEFESIHRDLMIRFGTWEFDPMDLKNPFPNNEGGVFISEYHNDLVIRIAKGKLCEEQLVTRERYSKKRLDSRRNGGTSPKFPSLKPESKNLVDESLKANEKKEEKSKKGDGDKVRKGMEKGGTGSRSLDMLSPSSEAHGKVSEDLAEFGDTSKKNSEAFEVAKDDLDGSFTEMDKLSLVFNCFNKSNSQLLEGQKHLTKGVDDSTNIKEDNEIWVSEDFKKYALRSGFQEVPMNEATLTSLVRMAMSMGNGDMAFDMVKQTKPLGINPRLRSYGSELFTFCNNGDIEKAFGVEERMLEHGVYLEKPSFIPILLEQEQPDEQMYSLAAMPSSLTAQKFLPNAVPIGHFLGLMHIPSSIQLVNQQLALNLPTTACLSEKSLPCHDANDAGSC</sequence>
<dbReference type="InterPro" id="IPR011990">
    <property type="entry name" value="TPR-like_helical_dom_sf"/>
</dbReference>
<accession>A5BCV9</accession>
<protein>
    <recommendedName>
        <fullName evidence="4">PROP1-like PPR domain-containing protein</fullName>
    </recommendedName>
</protein>
<dbReference type="Gene3D" id="1.25.40.10">
    <property type="entry name" value="Tetratricopeptide repeat domain"/>
    <property type="match status" value="1"/>
</dbReference>
<dbReference type="Pfam" id="PF17177">
    <property type="entry name" value="PPR_long"/>
    <property type="match status" value="1"/>
</dbReference>
<dbReference type="AlphaFoldDB" id="A5BCV9"/>
<feature type="region of interest" description="Disordered" evidence="2">
    <location>
        <begin position="111"/>
        <end position="186"/>
    </location>
</feature>
<evidence type="ECO:0000259" key="4">
    <source>
        <dbReference type="Pfam" id="PF17177"/>
    </source>
</evidence>
<evidence type="ECO:0000256" key="3">
    <source>
        <dbReference type="SAM" id="SignalP"/>
    </source>
</evidence>
<evidence type="ECO:0000256" key="2">
    <source>
        <dbReference type="SAM" id="MobiDB-lite"/>
    </source>
</evidence>
<name>A5BCV9_VITVI</name>
<feature type="compositionally biased region" description="Basic and acidic residues" evidence="2">
    <location>
        <begin position="131"/>
        <end position="164"/>
    </location>
</feature>
<dbReference type="PANTHER" id="PTHR13547:SF7">
    <property type="entry name" value="RIBONUCLEASE P"/>
    <property type="match status" value="1"/>
</dbReference>
<reference evidence="5" key="1">
    <citation type="journal article" date="2007" name="PLoS ONE">
        <title>The first genome sequence of an elite grapevine cultivar (Pinot noir Vitis vinifera L.): coping with a highly heterozygous genome.</title>
        <authorList>
            <person name="Velasco R."/>
            <person name="Zharkikh A."/>
            <person name="Troggio M."/>
            <person name="Cartwright D.A."/>
            <person name="Cestaro A."/>
            <person name="Pruss D."/>
            <person name="Pindo M."/>
            <person name="FitzGerald L.M."/>
            <person name="Vezzulli S."/>
            <person name="Reid J."/>
            <person name="Malacarne G."/>
            <person name="Iliev D."/>
            <person name="Coppola G."/>
            <person name="Wardell B."/>
            <person name="Micheletti D."/>
            <person name="Macalma T."/>
            <person name="Facci M."/>
            <person name="Mitchell J.T."/>
            <person name="Perazzolli M."/>
            <person name="Eldredge G."/>
            <person name="Gatto P."/>
            <person name="Oyzerski R."/>
            <person name="Moretto M."/>
            <person name="Gutin N."/>
            <person name="Stefanini M."/>
            <person name="Chen Y."/>
            <person name="Segala C."/>
            <person name="Davenport C."/>
            <person name="Dematte L."/>
            <person name="Mraz A."/>
            <person name="Battilana J."/>
            <person name="Stormo K."/>
            <person name="Costa F."/>
            <person name="Tao Q."/>
            <person name="Si-Ammour A."/>
            <person name="Harkins T."/>
            <person name="Lackey A."/>
            <person name="Perbost C."/>
            <person name="Taillon B."/>
            <person name="Stella A."/>
            <person name="Solovyev V."/>
            <person name="Fawcett J.A."/>
            <person name="Sterck L."/>
            <person name="Vandepoele K."/>
            <person name="Grando S.M."/>
            <person name="Toppo S."/>
            <person name="Moser C."/>
            <person name="Lanchbury J."/>
            <person name="Bogden R."/>
            <person name="Skolnick M."/>
            <person name="Sgaramella V."/>
            <person name="Bhatnagar S.K."/>
            <person name="Fontana P."/>
            <person name="Gutin A."/>
            <person name="Van de Peer Y."/>
            <person name="Salamini F."/>
            <person name="Viola R."/>
        </authorList>
    </citation>
    <scope>NUCLEOTIDE SEQUENCE</scope>
</reference>
<gene>
    <name evidence="5" type="ORF">VITISV_007460</name>
</gene>
<keyword evidence="3" id="KW-0732">Signal</keyword>
<keyword evidence="1" id="KW-0677">Repeat</keyword>
<dbReference type="PANTHER" id="PTHR13547">
    <property type="match status" value="1"/>
</dbReference>
<evidence type="ECO:0000256" key="1">
    <source>
        <dbReference type="ARBA" id="ARBA00022737"/>
    </source>
</evidence>
<evidence type="ECO:0000313" key="5">
    <source>
        <dbReference type="EMBL" id="CAN83101.1"/>
    </source>
</evidence>